<sequence length="298" mass="31486">MEHLSWTERVRANDAQFGPLTAGIDPHLPDLPAVFDDGPDWILRYTDFVLSTIIGSVGFMKFQAAYFEACGLAGMEALSRGMKRARGAGIGVVLDAKRGDIDATSAAYARAYLVPKSAGGSGDFEADCITVNPLMGPDTLEPFVDAARQHGKGILILCRTSNPGAAWLQDRISGNRAISDRVADLIRSIAETTVDAQGLSPIGAVIGATAASEARRLRELLPNAIILAPGMGAQGGDVATVRALRGDHDGDLLVPVSRGLLRVSDRAMSRDDYGQLLLDRIAHFHPLAAGKDDTAKAG</sequence>
<evidence type="ECO:0000256" key="3">
    <source>
        <dbReference type="ARBA" id="ARBA00022793"/>
    </source>
</evidence>
<comment type="catalytic activity">
    <reaction evidence="6">
        <text>orotidine 5'-phosphate + H(+) = UMP + CO2</text>
        <dbReference type="Rhea" id="RHEA:11596"/>
        <dbReference type="ChEBI" id="CHEBI:15378"/>
        <dbReference type="ChEBI" id="CHEBI:16526"/>
        <dbReference type="ChEBI" id="CHEBI:57538"/>
        <dbReference type="ChEBI" id="CHEBI:57865"/>
        <dbReference type="EC" id="4.1.1.23"/>
    </reaction>
</comment>
<dbReference type="NCBIfam" id="TIGR02127">
    <property type="entry name" value="pyrF_sub2"/>
    <property type="match status" value="1"/>
</dbReference>
<comment type="pathway">
    <text evidence="1">Pyrimidine metabolism; UMP biosynthesis via de novo pathway; UMP from orotate: step 2/2.</text>
</comment>
<evidence type="ECO:0000313" key="9">
    <source>
        <dbReference type="EMBL" id="EKF43053.1"/>
    </source>
</evidence>
<dbReference type="Pfam" id="PF00215">
    <property type="entry name" value="OMPdecase"/>
    <property type="match status" value="1"/>
</dbReference>
<dbReference type="InterPro" id="IPR011995">
    <property type="entry name" value="OMPdecase_type-2"/>
</dbReference>
<dbReference type="RefSeq" id="WP_009449953.1">
    <property type="nucleotide sequence ID" value="NZ_AMSI01000004.1"/>
</dbReference>
<evidence type="ECO:0000256" key="4">
    <source>
        <dbReference type="ARBA" id="ARBA00022975"/>
    </source>
</evidence>
<keyword evidence="5" id="KW-0456">Lyase</keyword>
<comment type="similarity">
    <text evidence="2">Belongs to the OMP decarboxylase family. Type 2 subfamily.</text>
</comment>
<dbReference type="EC" id="4.1.1.23" evidence="7"/>
<evidence type="ECO:0000256" key="7">
    <source>
        <dbReference type="NCBIfam" id="TIGR02127"/>
    </source>
</evidence>
<proteinExistence type="inferred from homology"/>
<dbReference type="InterPro" id="IPR013785">
    <property type="entry name" value="Aldolase_TIM"/>
</dbReference>
<dbReference type="eggNOG" id="COG0284">
    <property type="taxonomic scope" value="Bacteria"/>
</dbReference>
<organism evidence="9 10">
    <name type="scientific">Nitratireductor indicus C115</name>
    <dbReference type="NCBI Taxonomy" id="1231190"/>
    <lineage>
        <taxon>Bacteria</taxon>
        <taxon>Pseudomonadati</taxon>
        <taxon>Pseudomonadota</taxon>
        <taxon>Alphaproteobacteria</taxon>
        <taxon>Hyphomicrobiales</taxon>
        <taxon>Phyllobacteriaceae</taxon>
        <taxon>Nitratireductor</taxon>
    </lineage>
</organism>
<evidence type="ECO:0000259" key="8">
    <source>
        <dbReference type="SMART" id="SM00934"/>
    </source>
</evidence>
<dbReference type="PATRIC" id="fig|1231190.3.peg.1460"/>
<evidence type="ECO:0000256" key="1">
    <source>
        <dbReference type="ARBA" id="ARBA00004861"/>
    </source>
</evidence>
<dbReference type="OrthoDB" id="9808470at2"/>
<dbReference type="InterPro" id="IPR011060">
    <property type="entry name" value="RibuloseP-bd_barrel"/>
</dbReference>
<dbReference type="SMART" id="SM00934">
    <property type="entry name" value="OMPdecase"/>
    <property type="match status" value="1"/>
</dbReference>
<dbReference type="PANTHER" id="PTHR43375">
    <property type="entry name" value="OROTIDINE 5'-PHOSPHATE DECARBOXYLASE"/>
    <property type="match status" value="1"/>
</dbReference>
<dbReference type="InterPro" id="IPR001754">
    <property type="entry name" value="OMPdeCOase_dom"/>
</dbReference>
<reference evidence="9 10" key="1">
    <citation type="journal article" date="2012" name="J. Bacteriol.">
        <title>Genome Sequence of Nitratireductor indicus Type Strain C115.</title>
        <authorList>
            <person name="Lai Q."/>
            <person name="Li G."/>
            <person name="Yu Z."/>
            <person name="Shao Z."/>
        </authorList>
    </citation>
    <scope>NUCLEOTIDE SEQUENCE [LARGE SCALE GENOMIC DNA]</scope>
    <source>
        <strain evidence="9 10">C115</strain>
    </source>
</reference>
<dbReference type="Gene3D" id="3.20.20.70">
    <property type="entry name" value="Aldolase class I"/>
    <property type="match status" value="1"/>
</dbReference>
<dbReference type="AlphaFoldDB" id="K2N6F5"/>
<dbReference type="SUPFAM" id="SSF51366">
    <property type="entry name" value="Ribulose-phoshate binding barrel"/>
    <property type="match status" value="1"/>
</dbReference>
<dbReference type="GO" id="GO:0006207">
    <property type="term" value="P:'de novo' pyrimidine nucleobase biosynthetic process"/>
    <property type="evidence" value="ECO:0007669"/>
    <property type="project" value="InterPro"/>
</dbReference>
<name>K2N6F5_9HYPH</name>
<accession>K2N6F5</accession>
<keyword evidence="4" id="KW-0665">Pyrimidine biosynthesis</keyword>
<dbReference type="EMBL" id="AMSI01000004">
    <property type="protein sequence ID" value="EKF43053.1"/>
    <property type="molecule type" value="Genomic_DNA"/>
</dbReference>
<evidence type="ECO:0000256" key="2">
    <source>
        <dbReference type="ARBA" id="ARBA00008847"/>
    </source>
</evidence>
<dbReference type="CDD" id="cd04725">
    <property type="entry name" value="OMP_decarboxylase_like"/>
    <property type="match status" value="1"/>
</dbReference>
<dbReference type="STRING" id="721133.SAMN05216176_10589"/>
<evidence type="ECO:0000313" key="10">
    <source>
        <dbReference type="Proteomes" id="UP000007374"/>
    </source>
</evidence>
<gene>
    <name evidence="9" type="ORF">NA8A_06949</name>
</gene>
<keyword evidence="10" id="KW-1185">Reference proteome</keyword>
<dbReference type="Proteomes" id="UP000007374">
    <property type="component" value="Unassembled WGS sequence"/>
</dbReference>
<dbReference type="UniPathway" id="UPA00070">
    <property type="reaction ID" value="UER00120"/>
</dbReference>
<protein>
    <recommendedName>
        <fullName evidence="7">Orotidine-5'-phosphate decarboxylase</fullName>
        <ecNumber evidence="7">4.1.1.23</ecNumber>
    </recommendedName>
</protein>
<dbReference type="GO" id="GO:0004590">
    <property type="term" value="F:orotidine-5'-phosphate decarboxylase activity"/>
    <property type="evidence" value="ECO:0007669"/>
    <property type="project" value="UniProtKB-UniRule"/>
</dbReference>
<dbReference type="GO" id="GO:0044205">
    <property type="term" value="P:'de novo' UMP biosynthetic process"/>
    <property type="evidence" value="ECO:0007669"/>
    <property type="project" value="UniProtKB-UniPathway"/>
</dbReference>
<comment type="caution">
    <text evidence="9">The sequence shown here is derived from an EMBL/GenBank/DDBJ whole genome shotgun (WGS) entry which is preliminary data.</text>
</comment>
<keyword evidence="3" id="KW-0210">Decarboxylase</keyword>
<dbReference type="PANTHER" id="PTHR43375:SF1">
    <property type="entry name" value="OROTIDINE 5'-PHOSPHATE DECARBOXYLASE"/>
    <property type="match status" value="1"/>
</dbReference>
<evidence type="ECO:0000256" key="5">
    <source>
        <dbReference type="ARBA" id="ARBA00023239"/>
    </source>
</evidence>
<feature type="domain" description="Orotidine 5'-phosphate decarboxylase" evidence="8">
    <location>
        <begin position="19"/>
        <end position="273"/>
    </location>
</feature>
<evidence type="ECO:0000256" key="6">
    <source>
        <dbReference type="ARBA" id="ARBA00049157"/>
    </source>
</evidence>